<dbReference type="Proteomes" id="UP001589607">
    <property type="component" value="Unassembled WGS sequence"/>
</dbReference>
<keyword evidence="8" id="KW-1185">Reference proteome</keyword>
<feature type="transmembrane region" description="Helical" evidence="6">
    <location>
        <begin position="161"/>
        <end position="182"/>
    </location>
</feature>
<feature type="transmembrane region" description="Helical" evidence="6">
    <location>
        <begin position="345"/>
        <end position="369"/>
    </location>
</feature>
<gene>
    <name evidence="7" type="ORF">ACFFVF_14825</name>
</gene>
<feature type="transmembrane region" description="Helical" evidence="6">
    <location>
        <begin position="123"/>
        <end position="141"/>
    </location>
</feature>
<feature type="transmembrane region" description="Helical" evidence="6">
    <location>
        <begin position="315"/>
        <end position="339"/>
    </location>
</feature>
<dbReference type="CDD" id="cd12082">
    <property type="entry name" value="MATE_like"/>
    <property type="match status" value="1"/>
</dbReference>
<reference evidence="7 8" key="1">
    <citation type="submission" date="2024-09" db="EMBL/GenBank/DDBJ databases">
        <authorList>
            <person name="Sun Q."/>
            <person name="Mori K."/>
        </authorList>
    </citation>
    <scope>NUCLEOTIDE SEQUENCE [LARGE SCALE GENOMIC DNA]</scope>
    <source>
        <strain evidence="7 8">CECT 7955</strain>
    </source>
</reference>
<dbReference type="PANTHER" id="PTHR30250:SF26">
    <property type="entry name" value="PSMA PROTEIN"/>
    <property type="match status" value="1"/>
</dbReference>
<feature type="transmembrane region" description="Helical" evidence="6">
    <location>
        <begin position="239"/>
        <end position="257"/>
    </location>
</feature>
<comment type="subcellular location">
    <subcellularLocation>
        <location evidence="1">Cell membrane</location>
        <topology evidence="1">Multi-pass membrane protein</topology>
    </subcellularLocation>
</comment>
<evidence type="ECO:0000313" key="8">
    <source>
        <dbReference type="Proteomes" id="UP001589607"/>
    </source>
</evidence>
<protein>
    <submittedName>
        <fullName evidence="7">Lipopolysaccharide biosynthesis protein</fullName>
    </submittedName>
</protein>
<name>A0ABV5GQX3_9FLAO</name>
<feature type="transmembrane region" description="Helical" evidence="6">
    <location>
        <begin position="89"/>
        <end position="108"/>
    </location>
</feature>
<feature type="transmembrane region" description="Helical" evidence="6">
    <location>
        <begin position="12"/>
        <end position="33"/>
    </location>
</feature>
<accession>A0ABV5GQX3</accession>
<evidence type="ECO:0000256" key="3">
    <source>
        <dbReference type="ARBA" id="ARBA00022692"/>
    </source>
</evidence>
<dbReference type="EMBL" id="JBHMEY010000066">
    <property type="protein sequence ID" value="MFB9097789.1"/>
    <property type="molecule type" value="Genomic_DNA"/>
</dbReference>
<comment type="caution">
    <text evidence="7">The sequence shown here is derived from an EMBL/GenBank/DDBJ whole genome shotgun (WGS) entry which is preliminary data.</text>
</comment>
<keyword evidence="5 6" id="KW-0472">Membrane</keyword>
<keyword evidence="3 6" id="KW-0812">Transmembrane</keyword>
<sequence length="437" mass="50680">MKKILENHLIMSGLYKAASGLSLFLSIRILIDFLGIEEYGLWVLIFTFFQWVLLMDFGIQSSLKTKIPVLLHENKHDLLKSYIKTTYKFSTYIGLIVFFSFLIFSYLVDIKSLLNIENHSRTFINNLFLLNVFFFCLNFIINIQKSLNVAFLKGKYAEQSIALNQFGFFILLFILVNTFSNVNVEVKLLMITIVNGTFALIINIIYTYTFFKREQLNLKTKTKTPPLFITNLLKLGSKYMLIELGIIFIFTSDNYIISNVFGTSKVTVYEVVNKLFQFPFLILFAGLSPLWSMFAKHYIEKNKNALLTAFKKFNLFFSVIVIAVVFLALLIPFILSIWLNEKIVYPSHFILLISLVTLIRIYVTFYTFFLNGIGKLNLYILFILISVIIKIPLSYFFVDLGFDINSVVLSSLVIMVLWVIFIPYKCYKIVNSIAINE</sequence>
<organism evidence="7 8">
    <name type="scientific">Flavobacterium jumunjinense</name>
    <dbReference type="NCBI Taxonomy" id="998845"/>
    <lineage>
        <taxon>Bacteria</taxon>
        <taxon>Pseudomonadati</taxon>
        <taxon>Bacteroidota</taxon>
        <taxon>Flavobacteriia</taxon>
        <taxon>Flavobacteriales</taxon>
        <taxon>Flavobacteriaceae</taxon>
        <taxon>Flavobacterium</taxon>
    </lineage>
</organism>
<dbReference type="PANTHER" id="PTHR30250">
    <property type="entry name" value="PST FAMILY PREDICTED COLANIC ACID TRANSPORTER"/>
    <property type="match status" value="1"/>
</dbReference>
<dbReference type="RefSeq" id="WP_236457993.1">
    <property type="nucleotide sequence ID" value="NZ_CBCSGE010000008.1"/>
</dbReference>
<feature type="transmembrane region" description="Helical" evidence="6">
    <location>
        <begin position="277"/>
        <end position="294"/>
    </location>
</feature>
<evidence type="ECO:0000256" key="2">
    <source>
        <dbReference type="ARBA" id="ARBA00022475"/>
    </source>
</evidence>
<feature type="transmembrane region" description="Helical" evidence="6">
    <location>
        <begin position="404"/>
        <end position="424"/>
    </location>
</feature>
<keyword evidence="4 6" id="KW-1133">Transmembrane helix</keyword>
<evidence type="ECO:0000313" key="7">
    <source>
        <dbReference type="EMBL" id="MFB9097789.1"/>
    </source>
</evidence>
<keyword evidence="2" id="KW-1003">Cell membrane</keyword>
<dbReference type="InterPro" id="IPR050833">
    <property type="entry name" value="Poly_Biosynth_Transport"/>
</dbReference>
<feature type="transmembrane region" description="Helical" evidence="6">
    <location>
        <begin position="376"/>
        <end position="398"/>
    </location>
</feature>
<dbReference type="Pfam" id="PF01943">
    <property type="entry name" value="Polysacc_synt"/>
    <property type="match status" value="1"/>
</dbReference>
<evidence type="ECO:0000256" key="6">
    <source>
        <dbReference type="SAM" id="Phobius"/>
    </source>
</evidence>
<feature type="transmembrane region" description="Helical" evidence="6">
    <location>
        <begin position="188"/>
        <end position="211"/>
    </location>
</feature>
<evidence type="ECO:0000256" key="4">
    <source>
        <dbReference type="ARBA" id="ARBA00022989"/>
    </source>
</evidence>
<dbReference type="InterPro" id="IPR002797">
    <property type="entry name" value="Polysacc_synth"/>
</dbReference>
<evidence type="ECO:0000256" key="1">
    <source>
        <dbReference type="ARBA" id="ARBA00004651"/>
    </source>
</evidence>
<proteinExistence type="predicted"/>
<evidence type="ECO:0000256" key="5">
    <source>
        <dbReference type="ARBA" id="ARBA00023136"/>
    </source>
</evidence>
<feature type="transmembrane region" description="Helical" evidence="6">
    <location>
        <begin position="39"/>
        <end position="59"/>
    </location>
</feature>